<dbReference type="PANTHER" id="PTHR47510">
    <property type="entry name" value="REVERSE TRANSCRIPTASE DOMAIN-CONTAINING PROTEIN"/>
    <property type="match status" value="1"/>
</dbReference>
<evidence type="ECO:0000259" key="1">
    <source>
        <dbReference type="Pfam" id="PF00078"/>
    </source>
</evidence>
<feature type="domain" description="Reverse transcriptase" evidence="1">
    <location>
        <begin position="341"/>
        <end position="449"/>
    </location>
</feature>
<evidence type="ECO:0000313" key="3">
    <source>
        <dbReference type="Proteomes" id="UP001152795"/>
    </source>
</evidence>
<sequence>MLLVLPNIRPPLLDLIATNIPNNLSRSGVISTGLSDHEMVYCVRKANWKKFPAQTKQFRNYAKYNGESFCSDLNNVDWESIGNPTEDANVSVNEHWSNFKVKFMDVANLHAPLLEKCVRGNPCPWLTGEIKREIRQHNYLLRKAKQSHATEDWLAYKSHRNRVTKSIKIAKSKYNIKVIEDCGGNPKAFWQAIKKIMPGETKTVLSSFKVEGQVITDYKTIAESFNKFFLGTVGRLVKTMNDSVMSFIGRTCNSSTMRVHGTASSFEFEEISEQFIYTQLHKLKTSKAVGLDQMPSHLLKDSASLISKPLATIMNLSISQGRIPCDWKIARVLSLFKGGKKCNMDNYRPISILPTVSKILERAIHTQLCRFLTANNILSSSQCGFRKGYSTEHAVIALTDHIRRGMDQGLITESVFIDLQKAFDTVDHYLLTEKLQGYGVNGKSSIGLWITCKIVSKLFSLGMLIQNPALCHLGYLRALY</sequence>
<dbReference type="SUPFAM" id="SSF56672">
    <property type="entry name" value="DNA/RNA polymerases"/>
    <property type="match status" value="1"/>
</dbReference>
<keyword evidence="3" id="KW-1185">Reference proteome</keyword>
<dbReference type="OrthoDB" id="5985125at2759"/>
<gene>
    <name evidence="2" type="ORF">PACLA_8A037396</name>
</gene>
<organism evidence="2 3">
    <name type="scientific">Paramuricea clavata</name>
    <name type="common">Red gorgonian</name>
    <name type="synonym">Violescent sea-whip</name>
    <dbReference type="NCBI Taxonomy" id="317549"/>
    <lineage>
        <taxon>Eukaryota</taxon>
        <taxon>Metazoa</taxon>
        <taxon>Cnidaria</taxon>
        <taxon>Anthozoa</taxon>
        <taxon>Octocorallia</taxon>
        <taxon>Malacalcyonacea</taxon>
        <taxon>Plexauridae</taxon>
        <taxon>Paramuricea</taxon>
    </lineage>
</organism>
<dbReference type="EMBL" id="CACRXK020000053">
    <property type="protein sequence ID" value="CAB3977535.1"/>
    <property type="molecule type" value="Genomic_DNA"/>
</dbReference>
<name>A0A7D9H8T1_PARCT</name>
<dbReference type="PANTHER" id="PTHR47510:SF3">
    <property type="entry name" value="ENDO_EXONUCLEASE_PHOSPHATASE DOMAIN-CONTAINING PROTEIN"/>
    <property type="match status" value="1"/>
</dbReference>
<dbReference type="InterPro" id="IPR000477">
    <property type="entry name" value="RT_dom"/>
</dbReference>
<evidence type="ECO:0000313" key="2">
    <source>
        <dbReference type="EMBL" id="CAB3977535.1"/>
    </source>
</evidence>
<dbReference type="Proteomes" id="UP001152795">
    <property type="component" value="Unassembled WGS sequence"/>
</dbReference>
<protein>
    <recommendedName>
        <fullName evidence="1">Reverse transcriptase domain-containing protein</fullName>
    </recommendedName>
</protein>
<proteinExistence type="predicted"/>
<accession>A0A7D9H8T1</accession>
<comment type="caution">
    <text evidence="2">The sequence shown here is derived from an EMBL/GenBank/DDBJ whole genome shotgun (WGS) entry which is preliminary data.</text>
</comment>
<reference evidence="2" key="1">
    <citation type="submission" date="2020-04" db="EMBL/GenBank/DDBJ databases">
        <authorList>
            <person name="Alioto T."/>
            <person name="Alioto T."/>
            <person name="Gomez Garrido J."/>
        </authorList>
    </citation>
    <scope>NUCLEOTIDE SEQUENCE</scope>
    <source>
        <strain evidence="2">A484AB</strain>
    </source>
</reference>
<dbReference type="Pfam" id="PF00078">
    <property type="entry name" value="RVT_1"/>
    <property type="match status" value="1"/>
</dbReference>
<dbReference type="AlphaFoldDB" id="A0A7D9H8T1"/>
<dbReference type="InterPro" id="IPR043502">
    <property type="entry name" value="DNA/RNA_pol_sf"/>
</dbReference>